<dbReference type="PANTHER" id="PTHR43353">
    <property type="entry name" value="SUCCINATE-SEMIALDEHYDE DEHYDROGENASE, MITOCHONDRIAL"/>
    <property type="match status" value="1"/>
</dbReference>
<reference evidence="7 8" key="1">
    <citation type="submission" date="2018-02" db="EMBL/GenBank/DDBJ databases">
        <title>novel marine gammaproteobacteria from coastal saline agro ecosystem.</title>
        <authorList>
            <person name="Krishnan R."/>
            <person name="Ramesh Kumar N."/>
        </authorList>
    </citation>
    <scope>NUCLEOTIDE SEQUENCE [LARGE SCALE GENOMIC DNA]</scope>
    <source>
        <strain evidence="7 8">228</strain>
    </source>
</reference>
<dbReference type="InterPro" id="IPR015590">
    <property type="entry name" value="Aldehyde_DH_dom"/>
</dbReference>
<comment type="caution">
    <text evidence="7">The sequence shown here is derived from an EMBL/GenBank/DDBJ whole genome shotgun (WGS) entry which is preliminary data.</text>
</comment>
<evidence type="ECO:0000256" key="1">
    <source>
        <dbReference type="ARBA" id="ARBA00009986"/>
    </source>
</evidence>
<dbReference type="InterPro" id="IPR016161">
    <property type="entry name" value="Ald_DH/histidinol_DH"/>
</dbReference>
<dbReference type="PANTHER" id="PTHR43353:SF3">
    <property type="entry name" value="ALDEHYDE DEHYDROGENASE-RELATED"/>
    <property type="match status" value="1"/>
</dbReference>
<organism evidence="7 8">
    <name type="scientific">Proteobacteria bacterium 228</name>
    <dbReference type="NCBI Taxonomy" id="2083153"/>
    <lineage>
        <taxon>Bacteria</taxon>
        <taxon>Pseudomonadati</taxon>
        <taxon>Pseudomonadota</taxon>
    </lineage>
</organism>
<dbReference type="Gene3D" id="3.40.605.10">
    <property type="entry name" value="Aldehyde Dehydrogenase, Chain A, domain 1"/>
    <property type="match status" value="1"/>
</dbReference>
<dbReference type="InterPro" id="IPR016163">
    <property type="entry name" value="Ald_DH_C"/>
</dbReference>
<evidence type="ECO:0000256" key="3">
    <source>
        <dbReference type="ARBA" id="ARBA00050769"/>
    </source>
</evidence>
<gene>
    <name evidence="7" type="ORF">C4K68_19880</name>
</gene>
<evidence type="ECO:0000259" key="6">
    <source>
        <dbReference type="Pfam" id="PF00171"/>
    </source>
</evidence>
<dbReference type="OrthoDB" id="5288459at2"/>
<evidence type="ECO:0000313" key="8">
    <source>
        <dbReference type="Proteomes" id="UP000238196"/>
    </source>
</evidence>
<feature type="domain" description="Aldehyde dehydrogenase" evidence="6">
    <location>
        <begin position="27"/>
        <end position="469"/>
    </location>
</feature>
<protein>
    <recommendedName>
        <fullName evidence="5">2,5-dioxovalerate dehydrogenase</fullName>
        <ecNumber evidence="5">1.2.1.26</ecNumber>
    </recommendedName>
</protein>
<comment type="catalytic activity">
    <reaction evidence="3">
        <text>2,5-dioxopentanoate + NAD(+) + H2O = 2-oxoglutarate + NADH + 2 H(+)</text>
        <dbReference type="Rhea" id="RHEA:47152"/>
        <dbReference type="ChEBI" id="CHEBI:15377"/>
        <dbReference type="ChEBI" id="CHEBI:15378"/>
        <dbReference type="ChEBI" id="CHEBI:16810"/>
        <dbReference type="ChEBI" id="CHEBI:57540"/>
        <dbReference type="ChEBI" id="CHEBI:57945"/>
        <dbReference type="ChEBI" id="CHEBI:58136"/>
    </reaction>
</comment>
<dbReference type="FunFam" id="3.40.605.10:FF:000037">
    <property type="entry name" value="NADP-dependent fatty aldehyde dehydrogenase"/>
    <property type="match status" value="1"/>
</dbReference>
<comment type="catalytic activity">
    <reaction evidence="4">
        <text>2,5-dioxopentanoate + NADP(+) + H2O = 2-oxoglutarate + NADPH + 2 H(+)</text>
        <dbReference type="Rhea" id="RHEA:11296"/>
        <dbReference type="ChEBI" id="CHEBI:15377"/>
        <dbReference type="ChEBI" id="CHEBI:15378"/>
        <dbReference type="ChEBI" id="CHEBI:16810"/>
        <dbReference type="ChEBI" id="CHEBI:57783"/>
        <dbReference type="ChEBI" id="CHEBI:58136"/>
        <dbReference type="ChEBI" id="CHEBI:58349"/>
        <dbReference type="EC" id="1.2.1.26"/>
    </reaction>
</comment>
<keyword evidence="2" id="KW-0560">Oxidoreductase</keyword>
<name>A0A2S5KLE8_9PROT</name>
<dbReference type="Proteomes" id="UP000238196">
    <property type="component" value="Unassembled WGS sequence"/>
</dbReference>
<dbReference type="GO" id="GO:0047533">
    <property type="term" value="F:2,5-dioxovalerate dehydrogenase (NADP+) activity"/>
    <property type="evidence" value="ECO:0007669"/>
    <property type="project" value="UniProtKB-EC"/>
</dbReference>
<evidence type="ECO:0000313" key="7">
    <source>
        <dbReference type="EMBL" id="PPC75560.1"/>
    </source>
</evidence>
<dbReference type="InterPro" id="IPR016162">
    <property type="entry name" value="Ald_DH_N"/>
</dbReference>
<dbReference type="Gene3D" id="3.40.309.10">
    <property type="entry name" value="Aldehyde Dehydrogenase, Chain A, domain 2"/>
    <property type="match status" value="1"/>
</dbReference>
<sequence>MTTPSSAPLPLTGAMFIGARRVVGQRAAIHAINPATAETLQPAYGGGDSADVDHACQLASQAFASYRRTGLEQRAAFLEQIAEQILALGDELIVRAMAETGLPRARLEGERGRTVGQLRLFAEVVRAGDWLDVRIDPALPERTPLPRADLRQRQVPLGPVAVFGASNFPLAFSVAGGDTASALAAGAPVVVKAHSAHPGTAELVAHGIRQAVSLCGLHEGVFSMLYGSGQEVGTALVAHPAIKAVGFTGSRAGGTALMRVAANRQEPIPVYAEMSSINPVFLLPAALQQRADSLAQGFAGSLLMGAGQFCTNPGLVIAIEGDGLQRFIDSAQQALASSSPATMLTPGICRAYSEGVSTLAAQPQVDTLVRGLEATGPNQCQAALFSTTAEAFLAEPDALGMEVFGSSSLLIRCWDEAEMLRIAEHLEGQLTATLQLQQGADTALLSALLDILELKAGRILANGYPTGVEVCHAMVHGGPFPATSDSRTTSVGSAAIKRFLRPVCYQDIPDNALPEALQQANPLALRRMVNGGY</sequence>
<proteinExistence type="inferred from homology"/>
<dbReference type="SUPFAM" id="SSF53720">
    <property type="entry name" value="ALDH-like"/>
    <property type="match status" value="1"/>
</dbReference>
<dbReference type="EC" id="1.2.1.26" evidence="5"/>
<dbReference type="Pfam" id="PF00171">
    <property type="entry name" value="Aldedh"/>
    <property type="match status" value="1"/>
</dbReference>
<comment type="similarity">
    <text evidence="1">Belongs to the aldehyde dehydrogenase family.</text>
</comment>
<dbReference type="EMBL" id="PRLP01000084">
    <property type="protein sequence ID" value="PPC75560.1"/>
    <property type="molecule type" value="Genomic_DNA"/>
</dbReference>
<accession>A0A2S5KLE8</accession>
<evidence type="ECO:0000256" key="2">
    <source>
        <dbReference type="ARBA" id="ARBA00023002"/>
    </source>
</evidence>
<dbReference type="InterPro" id="IPR050740">
    <property type="entry name" value="Aldehyde_DH_Superfamily"/>
</dbReference>
<evidence type="ECO:0000256" key="5">
    <source>
        <dbReference type="ARBA" id="ARBA00067023"/>
    </source>
</evidence>
<dbReference type="CDD" id="cd07129">
    <property type="entry name" value="ALDH_KGSADH"/>
    <property type="match status" value="1"/>
</dbReference>
<dbReference type="AlphaFoldDB" id="A0A2S5KLE8"/>
<dbReference type="InterPro" id="IPR044151">
    <property type="entry name" value="ALDH_KGSADH"/>
</dbReference>
<evidence type="ECO:0000256" key="4">
    <source>
        <dbReference type="ARBA" id="ARBA00051918"/>
    </source>
</evidence>